<dbReference type="Pfam" id="PF00501">
    <property type="entry name" value="AMP-binding"/>
    <property type="match status" value="1"/>
</dbReference>
<dbReference type="GO" id="GO:0005783">
    <property type="term" value="C:endoplasmic reticulum"/>
    <property type="evidence" value="ECO:0007669"/>
    <property type="project" value="TreeGrafter"/>
</dbReference>
<dbReference type="Gene3D" id="3.40.50.12780">
    <property type="entry name" value="N-terminal domain of ligase-like"/>
    <property type="match status" value="1"/>
</dbReference>
<dbReference type="AlphaFoldDB" id="A0A381QDY3"/>
<dbReference type="CDD" id="cd05907">
    <property type="entry name" value="VL_LC_FACS_like"/>
    <property type="match status" value="1"/>
</dbReference>
<organism evidence="5">
    <name type="scientific">marine metagenome</name>
    <dbReference type="NCBI Taxonomy" id="408172"/>
    <lineage>
        <taxon>unclassified sequences</taxon>
        <taxon>metagenomes</taxon>
        <taxon>ecological metagenomes</taxon>
    </lineage>
</organism>
<dbReference type="PROSITE" id="PS00455">
    <property type="entry name" value="AMP_BINDING"/>
    <property type="match status" value="1"/>
</dbReference>
<evidence type="ECO:0000256" key="2">
    <source>
        <dbReference type="ARBA" id="ARBA00022832"/>
    </source>
</evidence>
<keyword evidence="2" id="KW-0276">Fatty acid metabolism</keyword>
<dbReference type="PANTHER" id="PTHR43272:SF32">
    <property type="entry name" value="AMP-DEPENDENT SYNTHETASE_LIGASE DOMAIN-CONTAINING PROTEIN"/>
    <property type="match status" value="1"/>
</dbReference>
<sequence>MDIQICNTVPKLFWHHVENHGDEISNWQKQQGAWESITWEEYGDFVKDIANALLDAGIQRADKVSIISLTRFEWVVVDLAIMSIGAITVPVYPSNTEEQVHYIVDHSQSKFVFAEDQEQLDKMMKIWSGLRDVQQTVVFDKYQPEIIEKVISLDAFREKGSTFRRGNPEMLKKSIDGGNPQDTISFIYTSGTTGHPKAGLINSENVLAAVKHLPDLYGITKNDMSIAYLPLSHIAERDLGHFMKLYSGNVTVFAESLEDMPANLIQSGPTIMFGTPRVFEKYYARISSGIKDATWFQKKIYHWAVKVGKSYIELKDEGESPTLYLQMKYTVAHFLIFQKIHDIFGGNIRFMISGAAPISPNIIRYFHWVGLDIYEVYGMTETTGVISANRMGRVKIGSVGEIYPDTEVKIAEDGEICSRGPQNISGYYRNEEASSELLIHDEQGAVWLHTGDVGHIDDEGYLFITDRKKDIIITAGGKNIAPQNIENLMKTSSFISQTIVYGDRKPYLTMLVTLDEDEIAKFGRDRKILYQDLADLSKKQEVVDLLHHEISALNKELASYETIKKFRILEEELDQDKDEITPTLKVKRDVVFAHYQYLIDEMYAGN</sequence>
<evidence type="ECO:0000256" key="1">
    <source>
        <dbReference type="ARBA" id="ARBA00022598"/>
    </source>
</evidence>
<dbReference type="SUPFAM" id="SSF56801">
    <property type="entry name" value="Acetyl-CoA synthetase-like"/>
    <property type="match status" value="1"/>
</dbReference>
<reference evidence="5" key="1">
    <citation type="submission" date="2018-05" db="EMBL/GenBank/DDBJ databases">
        <authorList>
            <person name="Lanie J.A."/>
            <person name="Ng W.-L."/>
            <person name="Kazmierczak K.M."/>
            <person name="Andrzejewski T.M."/>
            <person name="Davidsen T.M."/>
            <person name="Wayne K.J."/>
            <person name="Tettelin H."/>
            <person name="Glass J.I."/>
            <person name="Rusch D."/>
            <person name="Podicherti R."/>
            <person name="Tsui H.-C.T."/>
            <person name="Winkler M.E."/>
        </authorList>
    </citation>
    <scope>NUCLEOTIDE SEQUENCE</scope>
</reference>
<feature type="domain" description="AMP-dependent synthetase/ligase" evidence="4">
    <location>
        <begin position="13"/>
        <end position="428"/>
    </location>
</feature>
<dbReference type="PANTHER" id="PTHR43272">
    <property type="entry name" value="LONG-CHAIN-FATTY-ACID--COA LIGASE"/>
    <property type="match status" value="1"/>
</dbReference>
<evidence type="ECO:0000313" key="5">
    <source>
        <dbReference type="EMBL" id="SUZ77210.1"/>
    </source>
</evidence>
<dbReference type="Pfam" id="PF23562">
    <property type="entry name" value="AMP-binding_C_3"/>
    <property type="match status" value="1"/>
</dbReference>
<dbReference type="GO" id="GO:0016020">
    <property type="term" value="C:membrane"/>
    <property type="evidence" value="ECO:0007669"/>
    <property type="project" value="TreeGrafter"/>
</dbReference>
<name>A0A381QDY3_9ZZZZ</name>
<proteinExistence type="predicted"/>
<dbReference type="GO" id="GO:0004467">
    <property type="term" value="F:long-chain fatty acid-CoA ligase activity"/>
    <property type="evidence" value="ECO:0007669"/>
    <property type="project" value="TreeGrafter"/>
</dbReference>
<dbReference type="EMBL" id="UINC01001307">
    <property type="protein sequence ID" value="SUZ77210.1"/>
    <property type="molecule type" value="Genomic_DNA"/>
</dbReference>
<accession>A0A381QDY3</accession>
<keyword evidence="3" id="KW-0443">Lipid metabolism</keyword>
<dbReference type="InterPro" id="IPR020845">
    <property type="entry name" value="AMP-binding_CS"/>
</dbReference>
<evidence type="ECO:0000259" key="4">
    <source>
        <dbReference type="Pfam" id="PF00501"/>
    </source>
</evidence>
<dbReference type="InterPro" id="IPR042099">
    <property type="entry name" value="ANL_N_sf"/>
</dbReference>
<protein>
    <recommendedName>
        <fullName evidence="4">AMP-dependent synthetase/ligase domain-containing protein</fullName>
    </recommendedName>
</protein>
<evidence type="ECO:0000256" key="3">
    <source>
        <dbReference type="ARBA" id="ARBA00023098"/>
    </source>
</evidence>
<dbReference type="InterPro" id="IPR000873">
    <property type="entry name" value="AMP-dep_synth/lig_dom"/>
</dbReference>
<gene>
    <name evidence="5" type="ORF">METZ01_LOCUS30064</name>
</gene>
<keyword evidence="1" id="KW-0436">Ligase</keyword>